<evidence type="ECO:0000313" key="5">
    <source>
        <dbReference type="Proteomes" id="UP000600946"/>
    </source>
</evidence>
<organism evidence="4 5">
    <name type="scientific">Streptomyces xanthochromogenes</name>
    <dbReference type="NCBI Taxonomy" id="67384"/>
    <lineage>
        <taxon>Bacteria</taxon>
        <taxon>Bacillati</taxon>
        <taxon>Actinomycetota</taxon>
        <taxon>Actinomycetes</taxon>
        <taxon>Kitasatosporales</taxon>
        <taxon>Streptomycetaceae</taxon>
        <taxon>Streptomyces</taxon>
    </lineage>
</organism>
<evidence type="ECO:0008006" key="6">
    <source>
        <dbReference type="Google" id="ProtNLM"/>
    </source>
</evidence>
<keyword evidence="1" id="KW-0813">Transport</keyword>
<protein>
    <recommendedName>
        <fullName evidence="6">ABC transporter substrate-binding protein</fullName>
    </recommendedName>
</protein>
<evidence type="ECO:0000313" key="4">
    <source>
        <dbReference type="EMBL" id="GGY59165.1"/>
    </source>
</evidence>
<comment type="caution">
    <text evidence="4">The sequence shown here is derived from an EMBL/GenBank/DDBJ whole genome shotgun (WGS) entry which is preliminary data.</text>
</comment>
<feature type="region of interest" description="Disordered" evidence="3">
    <location>
        <begin position="1"/>
        <end position="21"/>
    </location>
</feature>
<dbReference type="EMBL" id="BMUU01000013">
    <property type="protein sequence ID" value="GGY59165.1"/>
    <property type="molecule type" value="Genomic_DNA"/>
</dbReference>
<dbReference type="Gene3D" id="3.40.50.1980">
    <property type="entry name" value="Nitrogenase molybdenum iron protein domain"/>
    <property type="match status" value="2"/>
</dbReference>
<evidence type="ECO:0000256" key="1">
    <source>
        <dbReference type="ARBA" id="ARBA00022448"/>
    </source>
</evidence>
<evidence type="ECO:0000256" key="3">
    <source>
        <dbReference type="SAM" id="MobiDB-lite"/>
    </source>
</evidence>
<dbReference type="PANTHER" id="PTHR30532:SF24">
    <property type="entry name" value="FERRIC ENTEROBACTIN-BINDING PERIPLASMIC PROTEIN FEPB"/>
    <property type="match status" value="1"/>
</dbReference>
<dbReference type="PANTHER" id="PTHR30532">
    <property type="entry name" value="IRON III DICITRATE-BINDING PERIPLASMIC PROTEIN"/>
    <property type="match status" value="1"/>
</dbReference>
<accession>A0ABQ3AKN3</accession>
<gene>
    <name evidence="4" type="ORF">GCM10010326_62480</name>
</gene>
<dbReference type="GeneID" id="96294147"/>
<dbReference type="RefSeq" id="WP_190028842.1">
    <property type="nucleotide sequence ID" value="NZ_BMUU01000013.1"/>
</dbReference>
<keyword evidence="2" id="KW-0732">Signal</keyword>
<dbReference type="InterPro" id="IPR051313">
    <property type="entry name" value="Bact_iron-sidero_bind"/>
</dbReference>
<evidence type="ECO:0000256" key="2">
    <source>
        <dbReference type="ARBA" id="ARBA00022729"/>
    </source>
</evidence>
<dbReference type="SUPFAM" id="SSF53807">
    <property type="entry name" value="Helical backbone' metal receptor"/>
    <property type="match status" value="1"/>
</dbReference>
<dbReference type="Proteomes" id="UP000600946">
    <property type="component" value="Unassembled WGS sequence"/>
</dbReference>
<reference evidence="5" key="1">
    <citation type="journal article" date="2019" name="Int. J. Syst. Evol. Microbiol.">
        <title>The Global Catalogue of Microorganisms (GCM) 10K type strain sequencing project: providing services to taxonomists for standard genome sequencing and annotation.</title>
        <authorList>
            <consortium name="The Broad Institute Genomics Platform"/>
            <consortium name="The Broad Institute Genome Sequencing Center for Infectious Disease"/>
            <person name="Wu L."/>
            <person name="Ma J."/>
        </authorList>
    </citation>
    <scope>NUCLEOTIDE SEQUENCE [LARGE SCALE GENOMIC DNA]</scope>
    <source>
        <strain evidence="5">JCM 4594</strain>
    </source>
</reference>
<keyword evidence="5" id="KW-1185">Reference proteome</keyword>
<name>A0ABQ3AKN3_9ACTN</name>
<proteinExistence type="predicted"/>
<sequence length="288" mass="30197">MEQSAWRFSDDRGQLSTAPSPPSRVVAYIQAGATLEDLGVRPAAVFGSFHDDWTEPDPAKIGALPRDGISYLGAGSGLSVDALLSTGPDLVVAVSYGGGQVYGLDPEVAKHLEERVPVVVLDVGQARSLADIRGRFADLARSLGASREDAAALTDAEERLRTVAARTPSPRVLALSPADPDQVHIARPGAWPELRGLAGHGVHLIDPGAGPGANWLTAPWETAAGLRPDIVLADVRCNAAPLDTLRSQASWRALEEHAHVLAWNPESPCSARAHAAFFGAVADALEGV</sequence>